<evidence type="ECO:0000313" key="3">
    <source>
        <dbReference type="EMBL" id="CZR66098.1"/>
    </source>
</evidence>
<protein>
    <submittedName>
        <fullName evidence="3">Uncharacterized protein</fullName>
    </submittedName>
</protein>
<proteinExistence type="predicted"/>
<reference evidence="3 4" key="1">
    <citation type="submission" date="2016-03" db="EMBL/GenBank/DDBJ databases">
        <authorList>
            <person name="Ploux O."/>
        </authorList>
    </citation>
    <scope>NUCLEOTIDE SEQUENCE [LARGE SCALE GENOMIC DNA]</scope>
    <source>
        <strain evidence="3 4">UAMH 11012</strain>
    </source>
</reference>
<name>A0A1L7XM62_9HELO</name>
<organism evidence="3 4">
    <name type="scientific">Phialocephala subalpina</name>
    <dbReference type="NCBI Taxonomy" id="576137"/>
    <lineage>
        <taxon>Eukaryota</taxon>
        <taxon>Fungi</taxon>
        <taxon>Dikarya</taxon>
        <taxon>Ascomycota</taxon>
        <taxon>Pezizomycotina</taxon>
        <taxon>Leotiomycetes</taxon>
        <taxon>Helotiales</taxon>
        <taxon>Mollisiaceae</taxon>
        <taxon>Phialocephala</taxon>
        <taxon>Phialocephala fortinii species complex</taxon>
    </lineage>
</organism>
<evidence type="ECO:0000256" key="1">
    <source>
        <dbReference type="SAM" id="Coils"/>
    </source>
</evidence>
<sequence>MAADPTQALEALVTNIRNLVLDDSYKTIAGVFDEIPRLNGLIESKDIELSNLVNEITELKSRHKDRLQEDLELYRTQQNKLEEEKVSLTGTISTLEATIQEKDDASAVHIRTQDALQEQLDQVTKLLDAEKEKVATANADTTNLLQSIKGKDLEIDNLKDSLQKEKTQNSKDKSIVENLSDKIASLQTDLQSSTTRLDEIESFTTKLEEEVDDTVWIKQLDEVWEASCRVVASLFKEDLAEERLKDESAWKDFRESRYLERAIPLPQSNSLAAKQMRIVALLAILARSITQHVFKPTYILGDKDERDEIRSLLVRLADINSKKESFCRALLLSIFPEDQATNGTKAMERVVREVSKCVRNLVSDAQYESFRSSVDNIVHKASGAWRLVQSTRDKFEPYFDLKHYVDFEWQPLNLDNDHIGVGDDSAVITEDDKALLMVFPRIYIIADSERDPVTPGVMLMKSQSTLASEEMEKNNPSSPTTSRAGPRSKAIRSRTMSVAVDRSNGFLFQTTAPGVH</sequence>
<dbReference type="EMBL" id="FJOG01000034">
    <property type="protein sequence ID" value="CZR66098.1"/>
    <property type="molecule type" value="Genomic_DNA"/>
</dbReference>
<feature type="region of interest" description="Disordered" evidence="2">
    <location>
        <begin position="465"/>
        <end position="492"/>
    </location>
</feature>
<feature type="coiled-coil region" evidence="1">
    <location>
        <begin position="113"/>
        <end position="196"/>
    </location>
</feature>
<dbReference type="Proteomes" id="UP000184330">
    <property type="component" value="Unassembled WGS sequence"/>
</dbReference>
<evidence type="ECO:0000313" key="4">
    <source>
        <dbReference type="Proteomes" id="UP000184330"/>
    </source>
</evidence>
<evidence type="ECO:0000256" key="2">
    <source>
        <dbReference type="SAM" id="MobiDB-lite"/>
    </source>
</evidence>
<keyword evidence="1" id="KW-0175">Coiled coil</keyword>
<feature type="compositionally biased region" description="Polar residues" evidence="2">
    <location>
        <begin position="474"/>
        <end position="483"/>
    </location>
</feature>
<keyword evidence="4" id="KW-1185">Reference proteome</keyword>
<accession>A0A1L7XM62</accession>
<feature type="coiled-coil region" evidence="1">
    <location>
        <begin position="42"/>
        <end position="84"/>
    </location>
</feature>
<gene>
    <name evidence="3" type="ORF">PAC_15999</name>
</gene>
<dbReference type="OrthoDB" id="5421041at2759"/>
<dbReference type="AlphaFoldDB" id="A0A1L7XM62"/>